<keyword evidence="1" id="KW-0479">Metal-binding</keyword>
<accession>A0A0D3J966</accession>
<dbReference type="PaxDb" id="2903-EOD20051"/>
<reference evidence="4" key="1">
    <citation type="journal article" date="2013" name="Nature">
        <title>Pan genome of the phytoplankton Emiliania underpins its global distribution.</title>
        <authorList>
            <person name="Read B.A."/>
            <person name="Kegel J."/>
            <person name="Klute M.J."/>
            <person name="Kuo A."/>
            <person name="Lefebvre S.C."/>
            <person name="Maumus F."/>
            <person name="Mayer C."/>
            <person name="Miller J."/>
            <person name="Monier A."/>
            <person name="Salamov A."/>
            <person name="Young J."/>
            <person name="Aguilar M."/>
            <person name="Claverie J.M."/>
            <person name="Frickenhaus S."/>
            <person name="Gonzalez K."/>
            <person name="Herman E.K."/>
            <person name="Lin Y.C."/>
            <person name="Napier J."/>
            <person name="Ogata H."/>
            <person name="Sarno A.F."/>
            <person name="Shmutz J."/>
            <person name="Schroeder D."/>
            <person name="de Vargas C."/>
            <person name="Verret F."/>
            <person name="von Dassow P."/>
            <person name="Valentin K."/>
            <person name="Van de Peer Y."/>
            <person name="Wheeler G."/>
            <person name="Dacks J.B."/>
            <person name="Delwiche C.F."/>
            <person name="Dyhrman S.T."/>
            <person name="Glockner G."/>
            <person name="John U."/>
            <person name="Richards T."/>
            <person name="Worden A.Z."/>
            <person name="Zhang X."/>
            <person name="Grigoriev I.V."/>
            <person name="Allen A.E."/>
            <person name="Bidle K."/>
            <person name="Borodovsky M."/>
            <person name="Bowler C."/>
            <person name="Brownlee C."/>
            <person name="Cock J.M."/>
            <person name="Elias M."/>
            <person name="Gladyshev V.N."/>
            <person name="Groth M."/>
            <person name="Guda C."/>
            <person name="Hadaegh A."/>
            <person name="Iglesias-Rodriguez M.D."/>
            <person name="Jenkins J."/>
            <person name="Jones B.M."/>
            <person name="Lawson T."/>
            <person name="Leese F."/>
            <person name="Lindquist E."/>
            <person name="Lobanov A."/>
            <person name="Lomsadze A."/>
            <person name="Malik S.B."/>
            <person name="Marsh M.E."/>
            <person name="Mackinder L."/>
            <person name="Mock T."/>
            <person name="Mueller-Roeber B."/>
            <person name="Pagarete A."/>
            <person name="Parker M."/>
            <person name="Probert I."/>
            <person name="Quesneville H."/>
            <person name="Raines C."/>
            <person name="Rensing S.A."/>
            <person name="Riano-Pachon D.M."/>
            <person name="Richier S."/>
            <person name="Rokitta S."/>
            <person name="Shiraiwa Y."/>
            <person name="Soanes D.M."/>
            <person name="van der Giezen M."/>
            <person name="Wahlund T.M."/>
            <person name="Williams B."/>
            <person name="Wilson W."/>
            <person name="Wolfe G."/>
            <person name="Wurch L.L."/>
        </authorList>
    </citation>
    <scope>NUCLEOTIDE SEQUENCE</scope>
</reference>
<dbReference type="SUPFAM" id="SSF90209">
    <property type="entry name" value="Ran binding protein zinc finger-like"/>
    <property type="match status" value="1"/>
</dbReference>
<dbReference type="GeneID" id="17265549"/>
<evidence type="ECO:0000256" key="1">
    <source>
        <dbReference type="PROSITE-ProRule" id="PRU00047"/>
    </source>
</evidence>
<dbReference type="HOGENOM" id="CLU_2282757_0_0_1"/>
<keyword evidence="4" id="KW-1185">Reference proteome</keyword>
<dbReference type="InterPro" id="IPR001878">
    <property type="entry name" value="Znf_CCHC"/>
</dbReference>
<dbReference type="GO" id="GO:0003676">
    <property type="term" value="F:nucleic acid binding"/>
    <property type="evidence" value="ECO:0007669"/>
    <property type="project" value="InterPro"/>
</dbReference>
<dbReference type="GO" id="GO:0008270">
    <property type="term" value="F:zinc ion binding"/>
    <property type="evidence" value="ECO:0007669"/>
    <property type="project" value="UniProtKB-KW"/>
</dbReference>
<dbReference type="InterPro" id="IPR036443">
    <property type="entry name" value="Znf_RanBP2_sf"/>
</dbReference>
<evidence type="ECO:0000313" key="4">
    <source>
        <dbReference type="Proteomes" id="UP000013827"/>
    </source>
</evidence>
<organism evidence="3 4">
    <name type="scientific">Emiliania huxleyi (strain CCMP1516)</name>
    <dbReference type="NCBI Taxonomy" id="280463"/>
    <lineage>
        <taxon>Eukaryota</taxon>
        <taxon>Haptista</taxon>
        <taxon>Haptophyta</taxon>
        <taxon>Prymnesiophyceae</taxon>
        <taxon>Isochrysidales</taxon>
        <taxon>Noelaerhabdaceae</taxon>
        <taxon>Emiliania</taxon>
    </lineage>
</organism>
<dbReference type="RefSeq" id="XP_005772480.1">
    <property type="nucleotide sequence ID" value="XM_005772423.1"/>
</dbReference>
<dbReference type="PROSITE" id="PS50158">
    <property type="entry name" value="ZF_CCHC"/>
    <property type="match status" value="1"/>
</dbReference>
<feature type="domain" description="CCHC-type" evidence="2">
    <location>
        <begin position="32"/>
        <end position="45"/>
    </location>
</feature>
<dbReference type="Proteomes" id="UP000013827">
    <property type="component" value="Unassembled WGS sequence"/>
</dbReference>
<sequence length="103" mass="11003">MMPAGWSCPRCARNNPARVAVCTSRGCHVYFCFKCSRTGHLQADCLYRVNGTAKGASGEVRAGDWACDVCGNHNFASKATLTASPLSSYSVTTDAAPWLDRPA</sequence>
<evidence type="ECO:0000313" key="3">
    <source>
        <dbReference type="EnsemblProtists" id="EOD20051"/>
    </source>
</evidence>
<name>A0A0D3J966_EMIH1</name>
<keyword evidence="1" id="KW-0862">Zinc</keyword>
<keyword evidence="1" id="KW-0863">Zinc-finger</keyword>
<dbReference type="KEGG" id="ehx:EMIHUDRAFT_208852"/>
<evidence type="ECO:0000259" key="2">
    <source>
        <dbReference type="PROSITE" id="PS50158"/>
    </source>
</evidence>
<dbReference type="EnsemblProtists" id="EOD20051">
    <property type="protein sequence ID" value="EOD20051"/>
    <property type="gene ID" value="EMIHUDRAFT_208852"/>
</dbReference>
<dbReference type="Gene3D" id="4.10.1060.10">
    <property type="entry name" value="Zinc finger, RanBP2-type"/>
    <property type="match status" value="1"/>
</dbReference>
<protein>
    <recommendedName>
        <fullName evidence="2">CCHC-type domain-containing protein</fullName>
    </recommendedName>
</protein>
<proteinExistence type="predicted"/>
<reference evidence="3" key="2">
    <citation type="submission" date="2024-10" db="UniProtKB">
        <authorList>
            <consortium name="EnsemblProtists"/>
        </authorList>
    </citation>
    <scope>IDENTIFICATION</scope>
</reference>
<dbReference type="AlphaFoldDB" id="A0A0D3J966"/>